<reference evidence="2" key="1">
    <citation type="submission" date="2020-03" db="EMBL/GenBank/DDBJ databases">
        <authorList>
            <person name="Weist P."/>
        </authorList>
    </citation>
    <scope>NUCLEOTIDE SEQUENCE</scope>
</reference>
<organism evidence="2 3">
    <name type="scientific">Pleuronectes platessa</name>
    <name type="common">European plaice</name>
    <dbReference type="NCBI Taxonomy" id="8262"/>
    <lineage>
        <taxon>Eukaryota</taxon>
        <taxon>Metazoa</taxon>
        <taxon>Chordata</taxon>
        <taxon>Craniata</taxon>
        <taxon>Vertebrata</taxon>
        <taxon>Euteleostomi</taxon>
        <taxon>Actinopterygii</taxon>
        <taxon>Neopterygii</taxon>
        <taxon>Teleostei</taxon>
        <taxon>Neoteleostei</taxon>
        <taxon>Acanthomorphata</taxon>
        <taxon>Carangaria</taxon>
        <taxon>Pleuronectiformes</taxon>
        <taxon>Pleuronectoidei</taxon>
        <taxon>Pleuronectidae</taxon>
        <taxon>Pleuronectes</taxon>
    </lineage>
</organism>
<accession>A0A9N7V523</accession>
<dbReference type="EMBL" id="CADEAL010003002">
    <property type="protein sequence ID" value="CAB1443145.1"/>
    <property type="molecule type" value="Genomic_DNA"/>
</dbReference>
<evidence type="ECO:0000313" key="3">
    <source>
        <dbReference type="Proteomes" id="UP001153269"/>
    </source>
</evidence>
<evidence type="ECO:0000256" key="1">
    <source>
        <dbReference type="SAM" id="MobiDB-lite"/>
    </source>
</evidence>
<gene>
    <name evidence="2" type="ORF">PLEPLA_LOCUS30860</name>
</gene>
<proteinExistence type="predicted"/>
<evidence type="ECO:0000313" key="2">
    <source>
        <dbReference type="EMBL" id="CAB1443145.1"/>
    </source>
</evidence>
<sequence length="160" mass="16963">MLAQPAGHADLESVSEGSSLAAWAPNSPPLAMETQCSSVEASSVTSGARLDCTVSQSTFNLPSALSPPRKVNASARTALSPPQHQQWGSALAIHNRWQLPLVYVFTLPGAAVLPSAHVIAKIGQKVLQQRKHSSGDSASSQLPPSFPDHPHRADMSLRRM</sequence>
<name>A0A9N7V523_PLEPL</name>
<feature type="compositionally biased region" description="Basic and acidic residues" evidence="1">
    <location>
        <begin position="148"/>
        <end position="160"/>
    </location>
</feature>
<dbReference type="Proteomes" id="UP001153269">
    <property type="component" value="Unassembled WGS sequence"/>
</dbReference>
<comment type="caution">
    <text evidence="2">The sequence shown here is derived from an EMBL/GenBank/DDBJ whole genome shotgun (WGS) entry which is preliminary data.</text>
</comment>
<protein>
    <submittedName>
        <fullName evidence="2">Uncharacterized protein</fullName>
    </submittedName>
</protein>
<feature type="region of interest" description="Disordered" evidence="1">
    <location>
        <begin position="59"/>
        <end position="81"/>
    </location>
</feature>
<feature type="region of interest" description="Disordered" evidence="1">
    <location>
        <begin position="129"/>
        <end position="160"/>
    </location>
</feature>
<dbReference type="AlphaFoldDB" id="A0A9N7V523"/>
<keyword evidence="3" id="KW-1185">Reference proteome</keyword>